<comment type="caution">
    <text evidence="2">The sequence shown here is derived from an EMBL/GenBank/DDBJ whole genome shotgun (WGS) entry which is preliminary data.</text>
</comment>
<dbReference type="AlphaFoldDB" id="A0A7K4EMW1"/>
<organism evidence="2 3">
    <name type="scientific">Pseudomonas bharatica CSV86</name>
    <dbReference type="NCBI Taxonomy" id="1005395"/>
    <lineage>
        <taxon>Bacteria</taxon>
        <taxon>Pseudomonadati</taxon>
        <taxon>Pseudomonadota</taxon>
        <taxon>Gammaproteobacteria</taxon>
        <taxon>Pseudomonadales</taxon>
        <taxon>Pseudomonadaceae</taxon>
        <taxon>Pseudomonas</taxon>
        <taxon>Pseudomonas bharatica</taxon>
    </lineage>
</organism>
<sequence length="88" mass="10213">MKTIHTAAYQRFLLLLVKARKEAGLTQQELSERLGRPQSYVSKFERGERRLDVIEFLEIARSLGVIHTRCLKRLARCWIEAVGKNDLS</sequence>
<dbReference type="Proteomes" id="UP000010448">
    <property type="component" value="Unassembled WGS sequence"/>
</dbReference>
<name>A0A7K4EMW1_9PSED</name>
<dbReference type="SUPFAM" id="SSF47413">
    <property type="entry name" value="lambda repressor-like DNA-binding domains"/>
    <property type="match status" value="1"/>
</dbReference>
<dbReference type="InterPro" id="IPR001387">
    <property type="entry name" value="Cro/C1-type_HTH"/>
</dbReference>
<evidence type="ECO:0000259" key="1">
    <source>
        <dbReference type="PROSITE" id="PS50943"/>
    </source>
</evidence>
<dbReference type="Gene3D" id="1.10.260.40">
    <property type="entry name" value="lambda repressor-like DNA-binding domains"/>
    <property type="match status" value="1"/>
</dbReference>
<dbReference type="EMBL" id="AMWJ02000007">
    <property type="protein sequence ID" value="NNJ18965.1"/>
    <property type="molecule type" value="Genomic_DNA"/>
</dbReference>
<dbReference type="PROSITE" id="PS50943">
    <property type="entry name" value="HTH_CROC1"/>
    <property type="match status" value="1"/>
</dbReference>
<reference evidence="2 3" key="1">
    <citation type="journal article" date="2013" name="Genome Announc.">
        <title>Genome Sequence of Naphthalene-Degrading Soil Bacterium Pseudomonas putida CSV86.</title>
        <authorList>
            <person name="Phale P.S."/>
            <person name="Paliwal V."/>
            <person name="Raju S.C."/>
            <person name="Modak A."/>
            <person name="Purohit H.J."/>
        </authorList>
    </citation>
    <scope>NUCLEOTIDE SEQUENCE [LARGE SCALE GENOMIC DNA]</scope>
    <source>
        <strain evidence="2 3">CSV86</strain>
    </source>
</reference>
<accession>A0A7K4EMW1</accession>
<gene>
    <name evidence="2" type="ORF">CSV86_029580</name>
</gene>
<dbReference type="InterPro" id="IPR010982">
    <property type="entry name" value="Lambda_DNA-bd_dom_sf"/>
</dbReference>
<dbReference type="SMART" id="SM00530">
    <property type="entry name" value="HTH_XRE"/>
    <property type="match status" value="1"/>
</dbReference>
<evidence type="ECO:0000313" key="3">
    <source>
        <dbReference type="Proteomes" id="UP000010448"/>
    </source>
</evidence>
<dbReference type="RefSeq" id="WP_170395311.1">
    <property type="nucleotide sequence ID" value="NZ_AMWJ02000007.1"/>
</dbReference>
<dbReference type="GO" id="GO:0003677">
    <property type="term" value="F:DNA binding"/>
    <property type="evidence" value="ECO:0007669"/>
    <property type="project" value="InterPro"/>
</dbReference>
<keyword evidence="3" id="KW-1185">Reference proteome</keyword>
<feature type="domain" description="HTH cro/C1-type" evidence="1">
    <location>
        <begin position="16"/>
        <end position="69"/>
    </location>
</feature>
<dbReference type="CDD" id="cd00093">
    <property type="entry name" value="HTH_XRE"/>
    <property type="match status" value="1"/>
</dbReference>
<protein>
    <submittedName>
        <fullName evidence="2">Helix-turn-helix transcriptional regulator</fullName>
    </submittedName>
</protein>
<proteinExistence type="predicted"/>
<evidence type="ECO:0000313" key="2">
    <source>
        <dbReference type="EMBL" id="NNJ18965.1"/>
    </source>
</evidence>
<dbReference type="Pfam" id="PF01381">
    <property type="entry name" value="HTH_3"/>
    <property type="match status" value="1"/>
</dbReference>